<proteinExistence type="predicted"/>
<organism evidence="2 3">
    <name type="scientific">Mesorhabditis spiculigera</name>
    <dbReference type="NCBI Taxonomy" id="96644"/>
    <lineage>
        <taxon>Eukaryota</taxon>
        <taxon>Metazoa</taxon>
        <taxon>Ecdysozoa</taxon>
        <taxon>Nematoda</taxon>
        <taxon>Chromadorea</taxon>
        <taxon>Rhabditida</taxon>
        <taxon>Rhabditina</taxon>
        <taxon>Rhabditomorpha</taxon>
        <taxon>Rhabditoidea</taxon>
        <taxon>Rhabditidae</taxon>
        <taxon>Mesorhabditinae</taxon>
        <taxon>Mesorhabditis</taxon>
    </lineage>
</organism>
<feature type="non-terminal residue" evidence="2">
    <location>
        <position position="1"/>
    </location>
</feature>
<evidence type="ECO:0000313" key="3">
    <source>
        <dbReference type="Proteomes" id="UP001177023"/>
    </source>
</evidence>
<feature type="region of interest" description="Disordered" evidence="1">
    <location>
        <begin position="72"/>
        <end position="105"/>
    </location>
</feature>
<name>A0AA36GB19_9BILA</name>
<gene>
    <name evidence="2" type="ORF">MSPICULIGERA_LOCUS20234</name>
</gene>
<evidence type="ECO:0000256" key="1">
    <source>
        <dbReference type="SAM" id="MobiDB-lite"/>
    </source>
</evidence>
<dbReference type="AlphaFoldDB" id="A0AA36GB19"/>
<keyword evidence="3" id="KW-1185">Reference proteome</keyword>
<comment type="caution">
    <text evidence="2">The sequence shown here is derived from an EMBL/GenBank/DDBJ whole genome shotgun (WGS) entry which is preliminary data.</text>
</comment>
<reference evidence="2" key="1">
    <citation type="submission" date="2023-06" db="EMBL/GenBank/DDBJ databases">
        <authorList>
            <person name="Delattre M."/>
        </authorList>
    </citation>
    <scope>NUCLEOTIDE SEQUENCE</scope>
    <source>
        <strain evidence="2">AF72</strain>
    </source>
</reference>
<accession>A0AA36GB19</accession>
<feature type="compositionally biased region" description="Basic and acidic residues" evidence="1">
    <location>
        <begin position="94"/>
        <end position="105"/>
    </location>
</feature>
<feature type="compositionally biased region" description="Basic and acidic residues" evidence="1">
    <location>
        <begin position="75"/>
        <end position="87"/>
    </location>
</feature>
<evidence type="ECO:0000313" key="2">
    <source>
        <dbReference type="EMBL" id="CAJ0582091.1"/>
    </source>
</evidence>
<sequence>MPASLPSATTTRVTTPKAFNYSDISPSTPDTICSLSRSSFLASPATVSVVVDSNAITTSSTFAPGNAVDLGKNNKMIDADSSIKGEDINGNQPETREKPSRESED</sequence>
<protein>
    <submittedName>
        <fullName evidence="2">Uncharacterized protein</fullName>
    </submittedName>
</protein>
<dbReference type="Proteomes" id="UP001177023">
    <property type="component" value="Unassembled WGS sequence"/>
</dbReference>
<dbReference type="EMBL" id="CATQJA010002664">
    <property type="protein sequence ID" value="CAJ0582091.1"/>
    <property type="molecule type" value="Genomic_DNA"/>
</dbReference>